<keyword evidence="4" id="KW-1185">Reference proteome</keyword>
<evidence type="ECO:0000313" key="4">
    <source>
        <dbReference type="Proteomes" id="UP000230066"/>
    </source>
</evidence>
<dbReference type="AlphaFoldDB" id="A0A4E0REE7"/>
<organism evidence="3 4">
    <name type="scientific">Fasciola hepatica</name>
    <name type="common">Liver fluke</name>
    <dbReference type="NCBI Taxonomy" id="6192"/>
    <lineage>
        <taxon>Eukaryota</taxon>
        <taxon>Metazoa</taxon>
        <taxon>Spiralia</taxon>
        <taxon>Lophotrochozoa</taxon>
        <taxon>Platyhelminthes</taxon>
        <taxon>Trematoda</taxon>
        <taxon>Digenea</taxon>
        <taxon>Plagiorchiida</taxon>
        <taxon>Echinostomata</taxon>
        <taxon>Echinostomatoidea</taxon>
        <taxon>Fasciolidae</taxon>
        <taxon>Fasciola</taxon>
    </lineage>
</organism>
<reference evidence="3" key="1">
    <citation type="submission" date="2019-03" db="EMBL/GenBank/DDBJ databases">
        <title>Improved annotation for the trematode Fasciola hepatica.</title>
        <authorList>
            <person name="Choi Y.-J."/>
            <person name="Martin J."/>
            <person name="Mitreva M."/>
        </authorList>
    </citation>
    <scope>NUCLEOTIDE SEQUENCE [LARGE SCALE GENOMIC DNA]</scope>
</reference>
<evidence type="ECO:0000256" key="2">
    <source>
        <dbReference type="SAM" id="Phobius"/>
    </source>
</evidence>
<keyword evidence="2" id="KW-1133">Transmembrane helix</keyword>
<feature type="transmembrane region" description="Helical" evidence="2">
    <location>
        <begin position="74"/>
        <end position="100"/>
    </location>
</feature>
<keyword evidence="2" id="KW-0812">Transmembrane</keyword>
<evidence type="ECO:0000256" key="1">
    <source>
        <dbReference type="SAM" id="MobiDB-lite"/>
    </source>
</evidence>
<proteinExistence type="predicted"/>
<dbReference type="EMBL" id="JXXN02001310">
    <property type="protein sequence ID" value="THD25055.1"/>
    <property type="molecule type" value="Genomic_DNA"/>
</dbReference>
<accession>A0A4E0REE7</accession>
<feature type="region of interest" description="Disordered" evidence="1">
    <location>
        <begin position="332"/>
        <end position="351"/>
    </location>
</feature>
<keyword evidence="2" id="KW-0472">Membrane</keyword>
<sequence>MATLFSKNGIPVPENVTSHYMGRNWTSDTEPPISKITYSASSEEGIISHHRDSMDWSLVHPNNQDNREFLDRPLMGIAIIGGFFLLISLLLVVAVVVFYLKRNTVFVLEKSVHGGLYRPGDQSVVIGQTATARDLGRHVFRTDKERNNRRCADDVYEDDEVYSDAESTDEAVQEVSFQQVATPNLSFAPALGSYVLHSDHLVFTNPENRNHRPSCSHRFKQSKVLEPRALLQEYGYSDVTQVTVLPNQLPIATSTSKACNEEQAKIHTHQNQSTAAKYQQLLHSQTQHCGPEQVLQKQPSLRISTRPQRSPFRKPLVEPGCAVDQMVTKDSLLRRNLSNEQPLGKNDSKSPEIHSLLDRELIMNPETFDDLDKNKVEANGRSSILAEEHSLEDEPQ</sequence>
<comment type="caution">
    <text evidence="3">The sequence shown here is derived from an EMBL/GenBank/DDBJ whole genome shotgun (WGS) entry which is preliminary data.</text>
</comment>
<feature type="region of interest" description="Disordered" evidence="1">
    <location>
        <begin position="371"/>
        <end position="396"/>
    </location>
</feature>
<protein>
    <submittedName>
        <fullName evidence="3">Uncharacterized protein</fullName>
    </submittedName>
</protein>
<gene>
    <name evidence="3" type="ORF">D915_004153</name>
</gene>
<name>A0A4E0REE7_FASHE</name>
<dbReference type="Proteomes" id="UP000230066">
    <property type="component" value="Unassembled WGS sequence"/>
</dbReference>
<evidence type="ECO:0000313" key="3">
    <source>
        <dbReference type="EMBL" id="THD25055.1"/>
    </source>
</evidence>